<dbReference type="InterPro" id="IPR017907">
    <property type="entry name" value="Znf_RING_CS"/>
</dbReference>
<evidence type="ECO:0000313" key="7">
    <source>
        <dbReference type="EMBL" id="OUS47161.1"/>
    </source>
</evidence>
<dbReference type="InterPro" id="IPR036875">
    <property type="entry name" value="Znf_CCHC_sf"/>
</dbReference>
<dbReference type="Gene3D" id="4.10.60.10">
    <property type="entry name" value="Zinc finger, CCHC-type"/>
    <property type="match status" value="3"/>
</dbReference>
<feature type="region of interest" description="Disordered" evidence="5">
    <location>
        <begin position="1"/>
        <end position="41"/>
    </location>
</feature>
<feature type="domain" description="CCHC-type" evidence="6">
    <location>
        <begin position="80"/>
        <end position="94"/>
    </location>
</feature>
<dbReference type="GO" id="GO:0016874">
    <property type="term" value="F:ligase activity"/>
    <property type="evidence" value="ECO:0007669"/>
    <property type="project" value="UniProtKB-KW"/>
</dbReference>
<evidence type="ECO:0000256" key="4">
    <source>
        <dbReference type="PROSITE-ProRule" id="PRU00047"/>
    </source>
</evidence>
<feature type="domain" description="CCHC-type" evidence="6">
    <location>
        <begin position="98"/>
        <end position="112"/>
    </location>
</feature>
<reference evidence="7" key="1">
    <citation type="submission" date="2017-04" db="EMBL/GenBank/DDBJ databases">
        <title>Population genomics of picophytoplankton unveils novel chromosome hypervariability.</title>
        <authorList>
            <consortium name="DOE Joint Genome Institute"/>
            <person name="Blanc-Mathieu R."/>
            <person name="Krasovec M."/>
            <person name="Hebrard M."/>
            <person name="Yau S."/>
            <person name="Desgranges E."/>
            <person name="Martin J."/>
            <person name="Schackwitz W."/>
            <person name="Kuo A."/>
            <person name="Salin G."/>
            <person name="Donnadieu C."/>
            <person name="Desdevises Y."/>
            <person name="Sanchez-Ferandin S."/>
            <person name="Moreau H."/>
            <person name="Rivals E."/>
            <person name="Grigoriev I.V."/>
            <person name="Grimsley N."/>
            <person name="Eyre-Walker A."/>
            <person name="Piganeau G."/>
        </authorList>
    </citation>
    <scope>NUCLEOTIDE SEQUENCE [LARGE SCALE GENOMIC DNA]</scope>
    <source>
        <strain evidence="7">RCC 1115</strain>
    </source>
</reference>
<dbReference type="eggNOG" id="KOG4400">
    <property type="taxonomic scope" value="Eukaryota"/>
</dbReference>
<feature type="domain" description="CCHC-type" evidence="6">
    <location>
        <begin position="126"/>
        <end position="139"/>
    </location>
</feature>
<keyword evidence="2 4" id="KW-0863">Zinc-finger</keyword>
<evidence type="ECO:0000256" key="2">
    <source>
        <dbReference type="ARBA" id="ARBA00022771"/>
    </source>
</evidence>
<keyword evidence="7" id="KW-0436">Ligase</keyword>
<dbReference type="AlphaFoldDB" id="A0A1Y5ICE8"/>
<feature type="domain" description="CCHC-type" evidence="6">
    <location>
        <begin position="207"/>
        <end position="222"/>
    </location>
</feature>
<proteinExistence type="predicted"/>
<dbReference type="EMBL" id="KZ155780">
    <property type="protein sequence ID" value="OUS47161.1"/>
    <property type="molecule type" value="Genomic_DNA"/>
</dbReference>
<name>A0A1Y5ICE8_OSTTA</name>
<evidence type="ECO:0000256" key="5">
    <source>
        <dbReference type="SAM" id="MobiDB-lite"/>
    </source>
</evidence>
<dbReference type="InterPro" id="IPR001878">
    <property type="entry name" value="Znf_CCHC"/>
</dbReference>
<evidence type="ECO:0000259" key="6">
    <source>
        <dbReference type="PROSITE" id="PS50158"/>
    </source>
</evidence>
<dbReference type="SMART" id="SM00343">
    <property type="entry name" value="ZnF_C2HC"/>
    <property type="match status" value="6"/>
</dbReference>
<dbReference type="GO" id="GO:0008270">
    <property type="term" value="F:zinc ion binding"/>
    <property type="evidence" value="ECO:0007669"/>
    <property type="project" value="UniProtKB-KW"/>
</dbReference>
<dbReference type="PROSITE" id="PS00518">
    <property type="entry name" value="ZF_RING_1"/>
    <property type="match status" value="1"/>
</dbReference>
<evidence type="ECO:0000256" key="1">
    <source>
        <dbReference type="ARBA" id="ARBA00022723"/>
    </source>
</evidence>
<gene>
    <name evidence="7" type="ORF">BE221DRAFT_73292</name>
</gene>
<dbReference type="PANTHER" id="PTHR46978">
    <property type="entry name" value="ZINC KNUCKLE (CCHC-TYPE) FAMILY PROTEIN"/>
    <property type="match status" value="1"/>
</dbReference>
<dbReference type="OMA" id="GTIGHYA"/>
<dbReference type="Pfam" id="PF00098">
    <property type="entry name" value="zf-CCHC"/>
    <property type="match status" value="2"/>
</dbReference>
<dbReference type="PANTHER" id="PTHR46978:SF1">
    <property type="entry name" value="ZINC KNUCKLE (CCHC-TYPE) FAMILY PROTEIN"/>
    <property type="match status" value="1"/>
</dbReference>
<organism evidence="7">
    <name type="scientific">Ostreococcus tauri</name>
    <name type="common">Marine green alga</name>
    <dbReference type="NCBI Taxonomy" id="70448"/>
    <lineage>
        <taxon>Eukaryota</taxon>
        <taxon>Viridiplantae</taxon>
        <taxon>Chlorophyta</taxon>
        <taxon>Mamiellophyceae</taxon>
        <taxon>Mamiellales</taxon>
        <taxon>Bathycoccaceae</taxon>
        <taxon>Ostreococcus</taxon>
    </lineage>
</organism>
<feature type="region of interest" description="Disordered" evidence="5">
    <location>
        <begin position="221"/>
        <end position="276"/>
    </location>
</feature>
<accession>A0A1Y5ICE8</accession>
<keyword evidence="7" id="KW-0489">Methyltransferase</keyword>
<dbReference type="SUPFAM" id="SSF57756">
    <property type="entry name" value="Retrovirus zinc finger-like domains"/>
    <property type="match status" value="3"/>
</dbReference>
<keyword evidence="7" id="KW-0808">Transferase</keyword>
<feature type="domain" description="CCHC-type" evidence="6">
    <location>
        <begin position="57"/>
        <end position="71"/>
    </location>
</feature>
<dbReference type="GO" id="GO:0003676">
    <property type="term" value="F:nucleic acid binding"/>
    <property type="evidence" value="ECO:0007669"/>
    <property type="project" value="InterPro"/>
</dbReference>
<dbReference type="GO" id="GO:0008168">
    <property type="term" value="F:methyltransferase activity"/>
    <property type="evidence" value="ECO:0007669"/>
    <property type="project" value="UniProtKB-KW"/>
</dbReference>
<keyword evidence="3" id="KW-0862">Zinc</keyword>
<dbReference type="PROSITE" id="PS50158">
    <property type="entry name" value="ZF_CCHC"/>
    <property type="match status" value="5"/>
</dbReference>
<sequence>MRPAVEAGGAEGTARASSSSSSSDDETPRDDQENEEVRNILRQPRYFDDDYEAAALRCFRCGQGGHREAECELPAKKKPCHLCGYKSHVARDCPHGLCYNCLTPGHQSRDCPYVRGSGRDAQALCCLRCGKSGHVVADCVYRFDANDLAQIHCYVCGSIGHLCCAPQDALPPGVPTCCRCGGNGHLDLACAHARRGFGGGSAPEFSCFHCGERGHIARECPKKDDGDNARPSGNLSHAPQTFHMGSVGTWRGPGGGRAGGRGGDEHWNQLAGRWRS</sequence>
<dbReference type="GO" id="GO:0032259">
    <property type="term" value="P:methylation"/>
    <property type="evidence" value="ECO:0007669"/>
    <property type="project" value="UniProtKB-KW"/>
</dbReference>
<feature type="compositionally biased region" description="Gly residues" evidence="5">
    <location>
        <begin position="251"/>
        <end position="261"/>
    </location>
</feature>
<keyword evidence="1" id="KW-0479">Metal-binding</keyword>
<evidence type="ECO:0000256" key="3">
    <source>
        <dbReference type="ARBA" id="ARBA00022833"/>
    </source>
</evidence>
<dbReference type="Proteomes" id="UP000195557">
    <property type="component" value="Unassembled WGS sequence"/>
</dbReference>
<protein>
    <submittedName>
        <fullName evidence="7">E3 ubiquitin ligase interacting with arginine methyltransferase</fullName>
    </submittedName>
</protein>
<feature type="compositionally biased region" description="Basic and acidic residues" evidence="5">
    <location>
        <begin position="29"/>
        <end position="39"/>
    </location>
</feature>